<keyword evidence="1" id="KW-0812">Transmembrane</keyword>
<keyword evidence="1" id="KW-0472">Membrane</keyword>
<gene>
    <name evidence="2" type="ORF">B1R32_108150</name>
</gene>
<dbReference type="AlphaFoldDB" id="A0A2S8ST65"/>
<reference evidence="2 3" key="1">
    <citation type="journal article" date="2018" name="Syst. Appl. Microbiol.">
        <title>Abditibacterium utsteinense sp. nov., the first cultivated member of candidate phylum FBP, isolated from ice-free Antarctic soil samples.</title>
        <authorList>
            <person name="Tahon G."/>
            <person name="Tytgat B."/>
            <person name="Lebbe L."/>
            <person name="Carlier A."/>
            <person name="Willems A."/>
        </authorList>
    </citation>
    <scope>NUCLEOTIDE SEQUENCE [LARGE SCALE GENOMIC DNA]</scope>
    <source>
        <strain evidence="2 3">LMG 29911</strain>
    </source>
</reference>
<feature type="transmembrane region" description="Helical" evidence="1">
    <location>
        <begin position="79"/>
        <end position="103"/>
    </location>
</feature>
<evidence type="ECO:0000313" key="2">
    <source>
        <dbReference type="EMBL" id="PQV63939.1"/>
    </source>
</evidence>
<name>A0A2S8ST65_9BACT</name>
<feature type="transmembrane region" description="Helical" evidence="1">
    <location>
        <begin position="7"/>
        <end position="26"/>
    </location>
</feature>
<evidence type="ECO:0000313" key="3">
    <source>
        <dbReference type="Proteomes" id="UP000237684"/>
    </source>
</evidence>
<dbReference type="Proteomes" id="UP000237684">
    <property type="component" value="Unassembled WGS sequence"/>
</dbReference>
<keyword evidence="3" id="KW-1185">Reference proteome</keyword>
<feature type="transmembrane region" description="Helical" evidence="1">
    <location>
        <begin position="46"/>
        <end position="72"/>
    </location>
</feature>
<dbReference type="RefSeq" id="WP_105483772.1">
    <property type="nucleotide sequence ID" value="NZ_NIGF01000008.1"/>
</dbReference>
<proteinExistence type="predicted"/>
<dbReference type="EMBL" id="NIGF01000008">
    <property type="protein sequence ID" value="PQV63939.1"/>
    <property type="molecule type" value="Genomic_DNA"/>
</dbReference>
<dbReference type="PROSITE" id="PS51257">
    <property type="entry name" value="PROKAR_LIPOPROTEIN"/>
    <property type="match status" value="1"/>
</dbReference>
<evidence type="ECO:0000256" key="1">
    <source>
        <dbReference type="SAM" id="Phobius"/>
    </source>
</evidence>
<protein>
    <submittedName>
        <fullName evidence="2">Uncharacterized protein</fullName>
    </submittedName>
</protein>
<organism evidence="2 3">
    <name type="scientific">Abditibacterium utsteinense</name>
    <dbReference type="NCBI Taxonomy" id="1960156"/>
    <lineage>
        <taxon>Bacteria</taxon>
        <taxon>Pseudomonadati</taxon>
        <taxon>Abditibacteriota</taxon>
        <taxon>Abditibacteriia</taxon>
        <taxon>Abditibacteriales</taxon>
        <taxon>Abditibacteriaceae</taxon>
        <taxon>Abditibacterium</taxon>
    </lineage>
</organism>
<feature type="transmembrane region" description="Helical" evidence="1">
    <location>
        <begin position="123"/>
        <end position="148"/>
    </location>
</feature>
<keyword evidence="1" id="KW-1133">Transmembrane helix</keyword>
<comment type="caution">
    <text evidence="2">The sequence shown here is derived from an EMBL/GenBank/DDBJ whole genome shotgun (WGS) entry which is preliminary data.</text>
</comment>
<dbReference type="InParanoid" id="A0A2S8ST65"/>
<accession>A0A2S8ST65</accession>
<sequence>MKFTRALAFNLGILLFCIWVACVVGFRWGMELFADFKIQMPALTLWAIAVTKSFWVWPVTAFVFLSSVLLALRTKAGWWLALAVCLLCNSVVAGYALSIVALFNGVIGGDDGSSAQFPFRFSGIGAGIVILVASFALIQVVLGALFFARRWVNSETIR</sequence>